<dbReference type="InterPro" id="IPR007730">
    <property type="entry name" value="SPOR-like_dom"/>
</dbReference>
<feature type="domain" description="SPOR" evidence="1">
    <location>
        <begin position="266"/>
        <end position="347"/>
    </location>
</feature>
<name>C2MD12_9PORP</name>
<dbReference type="eggNOG" id="COG3087">
    <property type="taxonomic scope" value="Bacteria"/>
</dbReference>
<dbReference type="InterPro" id="IPR040495">
    <property type="entry name" value="HU-CCDC81_bac_1"/>
</dbReference>
<keyword evidence="3" id="KW-1185">Reference proteome</keyword>
<dbReference type="STRING" id="596327.PORUE0001_0332"/>
<dbReference type="GO" id="GO:0042834">
    <property type="term" value="F:peptidoglycan binding"/>
    <property type="evidence" value="ECO:0007669"/>
    <property type="project" value="InterPro"/>
</dbReference>
<dbReference type="OrthoDB" id="653949at2"/>
<gene>
    <name evidence="2" type="ORF">PORUE0001_0332</name>
</gene>
<evidence type="ECO:0000259" key="1">
    <source>
        <dbReference type="PROSITE" id="PS51724"/>
    </source>
</evidence>
<organism evidence="2 3">
    <name type="scientific">Porphyromonas uenonis 60-3</name>
    <dbReference type="NCBI Taxonomy" id="596327"/>
    <lineage>
        <taxon>Bacteria</taxon>
        <taxon>Pseudomonadati</taxon>
        <taxon>Bacteroidota</taxon>
        <taxon>Bacteroidia</taxon>
        <taxon>Bacteroidales</taxon>
        <taxon>Porphyromonadaceae</taxon>
        <taxon>Porphyromonas</taxon>
    </lineage>
</organism>
<dbReference type="RefSeq" id="WP_007365809.1">
    <property type="nucleotide sequence ID" value="NZ_ACLR01000182.1"/>
</dbReference>
<dbReference type="EMBL" id="ACLR01000182">
    <property type="protein sequence ID" value="EEK16368.1"/>
    <property type="molecule type" value="Genomic_DNA"/>
</dbReference>
<keyword evidence="2" id="KW-0132">Cell division</keyword>
<protein>
    <submittedName>
        <fullName evidence="2">Sporulation and cell division repeat protein</fullName>
    </submittedName>
</protein>
<dbReference type="AlphaFoldDB" id="C2MD12"/>
<comment type="caution">
    <text evidence="2">The sequence shown here is derived from an EMBL/GenBank/DDBJ whole genome shotgun (WGS) entry which is preliminary data.</text>
</comment>
<accession>C2MD12</accession>
<keyword evidence="2" id="KW-0131">Cell cycle</keyword>
<dbReference type="Proteomes" id="UP000003303">
    <property type="component" value="Unassembled WGS sequence"/>
</dbReference>
<dbReference type="GO" id="GO:0051301">
    <property type="term" value="P:cell division"/>
    <property type="evidence" value="ECO:0007669"/>
    <property type="project" value="UniProtKB-KW"/>
</dbReference>
<proteinExistence type="predicted"/>
<evidence type="ECO:0000313" key="2">
    <source>
        <dbReference type="EMBL" id="EEK16368.1"/>
    </source>
</evidence>
<evidence type="ECO:0000313" key="3">
    <source>
        <dbReference type="Proteomes" id="UP000003303"/>
    </source>
</evidence>
<reference evidence="2 3" key="1">
    <citation type="submission" date="2009-04" db="EMBL/GenBank/DDBJ databases">
        <authorList>
            <person name="Sebastian Y."/>
            <person name="Madupu R."/>
            <person name="Durkin A.S."/>
            <person name="Torralba M."/>
            <person name="Methe B."/>
            <person name="Sutton G.G."/>
            <person name="Strausberg R.L."/>
            <person name="Nelson K.E."/>
        </authorList>
    </citation>
    <scope>NUCLEOTIDE SEQUENCE [LARGE SCALE GENOMIC DNA]</scope>
    <source>
        <strain evidence="2 3">60-3</strain>
    </source>
</reference>
<dbReference type="Pfam" id="PF18174">
    <property type="entry name" value="HU-CCDC81_bac_1"/>
    <property type="match status" value="1"/>
</dbReference>
<sequence length="348" mass="37552">MYRIGDILEQALLLHDCVVLPTIGAFIVEQTPPLYDLDLNIITPAGQRISFNASLVERDGILDSCYARTLGLSVRRARLVVDSDVTVIRHQLYQSGSLTIGSNLGTITLQESGELLFTPVQERQGLRSIHSYGLYPQSCLLSAVASSAHATAEPASEAKGDRKYWTIRINRTATNWVVAGAICLLCLLPISSDSHPDRYSAGFVPYGWLDEASVVTTEQKQALSGSETTATQSNKATEQAEIVSATPEQASEAPTSHALLITHAEALQQGSHAVVVGVFKGPKRAERFIQEVSADPAQTEGISLQIVEESSRCLVIAGIRSSEERAGELRRTVSALSDSFAGAWIYAL</sequence>
<dbReference type="PROSITE" id="PS51724">
    <property type="entry name" value="SPOR"/>
    <property type="match status" value="1"/>
</dbReference>